<evidence type="ECO:0000313" key="2">
    <source>
        <dbReference type="EMBL" id="GFN76531.1"/>
    </source>
</evidence>
<feature type="compositionally biased region" description="Basic and acidic residues" evidence="1">
    <location>
        <begin position="98"/>
        <end position="108"/>
    </location>
</feature>
<name>A0AAV3Y188_9GAST</name>
<feature type="compositionally biased region" description="Acidic residues" evidence="1">
    <location>
        <begin position="120"/>
        <end position="142"/>
    </location>
</feature>
<keyword evidence="3" id="KW-1185">Reference proteome</keyword>
<evidence type="ECO:0000256" key="1">
    <source>
        <dbReference type="SAM" id="MobiDB-lite"/>
    </source>
</evidence>
<protein>
    <submittedName>
        <fullName evidence="2">Uncharacterized protein</fullName>
    </submittedName>
</protein>
<feature type="region of interest" description="Disordered" evidence="1">
    <location>
        <begin position="63"/>
        <end position="82"/>
    </location>
</feature>
<dbReference type="Proteomes" id="UP000735302">
    <property type="component" value="Unassembled WGS sequence"/>
</dbReference>
<feature type="region of interest" description="Disordered" evidence="1">
    <location>
        <begin position="92"/>
        <end position="203"/>
    </location>
</feature>
<reference evidence="2 3" key="1">
    <citation type="journal article" date="2021" name="Elife">
        <title>Chloroplast acquisition without the gene transfer in kleptoplastic sea slugs, Plakobranchus ocellatus.</title>
        <authorList>
            <person name="Maeda T."/>
            <person name="Takahashi S."/>
            <person name="Yoshida T."/>
            <person name="Shimamura S."/>
            <person name="Takaki Y."/>
            <person name="Nagai Y."/>
            <person name="Toyoda A."/>
            <person name="Suzuki Y."/>
            <person name="Arimoto A."/>
            <person name="Ishii H."/>
            <person name="Satoh N."/>
            <person name="Nishiyama T."/>
            <person name="Hasebe M."/>
            <person name="Maruyama T."/>
            <person name="Minagawa J."/>
            <person name="Obokata J."/>
            <person name="Shigenobu S."/>
        </authorList>
    </citation>
    <scope>NUCLEOTIDE SEQUENCE [LARGE SCALE GENOMIC DNA]</scope>
</reference>
<evidence type="ECO:0000313" key="3">
    <source>
        <dbReference type="Proteomes" id="UP000735302"/>
    </source>
</evidence>
<proteinExistence type="predicted"/>
<sequence>MNSLSNHIYDQNNAALLGVRESHLTEEPTSAITETASISVGDGDVHQHNQGLSGAAIARPRGDRLTSFSAPDPTLFSPHGAVNGDVSIATAVRIPPADPRKSQARERGTTGSRISRADSDDNDDDNEHDDDDIDPDGEDDGQIPEVKDLVPPVERLFSQKSAIKPASVSGGSSADNRASRGSSSKQPAQQQQQQQQQKGKPRTLFPVSAAANNRARSVQHEDILDLTRVMAVCEIVIFGPQAFSELPGKHPSLMST</sequence>
<dbReference type="AlphaFoldDB" id="A0AAV3Y188"/>
<accession>A0AAV3Y188</accession>
<gene>
    <name evidence="2" type="ORF">PoB_000303700</name>
</gene>
<dbReference type="EMBL" id="BLXT01000403">
    <property type="protein sequence ID" value="GFN76531.1"/>
    <property type="molecule type" value="Genomic_DNA"/>
</dbReference>
<comment type="caution">
    <text evidence="2">The sequence shown here is derived from an EMBL/GenBank/DDBJ whole genome shotgun (WGS) entry which is preliminary data.</text>
</comment>
<organism evidence="2 3">
    <name type="scientific">Plakobranchus ocellatus</name>
    <dbReference type="NCBI Taxonomy" id="259542"/>
    <lineage>
        <taxon>Eukaryota</taxon>
        <taxon>Metazoa</taxon>
        <taxon>Spiralia</taxon>
        <taxon>Lophotrochozoa</taxon>
        <taxon>Mollusca</taxon>
        <taxon>Gastropoda</taxon>
        <taxon>Heterobranchia</taxon>
        <taxon>Euthyneura</taxon>
        <taxon>Panpulmonata</taxon>
        <taxon>Sacoglossa</taxon>
        <taxon>Placobranchoidea</taxon>
        <taxon>Plakobranchidae</taxon>
        <taxon>Plakobranchus</taxon>
    </lineage>
</organism>
<feature type="compositionally biased region" description="Polar residues" evidence="1">
    <location>
        <begin position="169"/>
        <end position="188"/>
    </location>
</feature>